<reference evidence="11 12" key="1">
    <citation type="submission" date="2018-08" db="EMBL/GenBank/DDBJ databases">
        <title>Pallidiluteibacterium maritimus gen. nov., sp. nov., isolated from coastal sediment.</title>
        <authorList>
            <person name="Zhou L.Y."/>
        </authorList>
    </citation>
    <scope>NUCLEOTIDE SEQUENCE [LARGE SCALE GENOMIC DNA]</scope>
    <source>
        <strain evidence="11 12">XSD2</strain>
    </source>
</reference>
<dbReference type="Proteomes" id="UP000265926">
    <property type="component" value="Unassembled WGS sequence"/>
</dbReference>
<sequence length="824" mass="92140">MRQLRKTLLSAFLAIISFVTFAQNAGFVGVVSDETNKQPLEYANVVVYSSADSSLVSGGVTNSAGNFNIGKLKPGRYFLRAQFLGYEMKETTTFELNDHLKVNVGTIVLNPAGRLVEEVNVTGARINTISKIDKQTFSAEQFESARGGNAVDVLKNMPSVAVNAGGDITVRGSGGFLLLLNGKPVLSDAQSVLSQIPANAIKNIELITSPSAKYDPDGKAGIINISTKNARNSGSGVIVNAKYGLPGTTDFGNKREAKRFGGDITYSYQKGKWDITLGGNYNRNDLQGYRVGDMWIKNPENNTINYMPSEGERSFNRYDYAARASVRYQLNESNVLSAGIYTGKRYQERDADIFYSNSQWTLDTNEKIYDAPYYNANKQIKQGTFTLGNIDFTHIFEDESSVTASVLYEYDDLYGNTHNRNLTAPGGTIQQYVQNPYKKPIEGYRLKLDYARNIGGGKLEAGYQFRNDTQDGVFDYSITPDDPTASDDMFSGTAYSENTINSVYSQYSAGTEKLEYIVGLRYEYSRRSVKLSFDNDPHVLKLSNFFPTLNVLYNISPGLKLKSGISRRIQRSTNNQLNPIPEREHSETLEIGDPDLKPEFITLGEVGLVKSFEGGSSAFITAYIQSSKDPVQRVNSVFNDSILNRVYTNVERGRAYGFELGADLHPTQWWSLFVGGNLFKQTYKGDLKILGEPAIDVNNSKWVYSFNVNTTFDLGAKTSLNANVNYQSKRPTPQGEDSRYLIPNLSLKRTFFDKRLTATVQWQNIDLGMNKSHRQRISTWGENFYTTTNYIYETDFVVLNLSYKLNWKNGKAKLPSSEFGDKEF</sequence>
<evidence type="ECO:0000256" key="6">
    <source>
        <dbReference type="ARBA" id="ARBA00023136"/>
    </source>
</evidence>
<evidence type="ECO:0000256" key="3">
    <source>
        <dbReference type="ARBA" id="ARBA00022452"/>
    </source>
</evidence>
<dbReference type="SUPFAM" id="SSF49464">
    <property type="entry name" value="Carboxypeptidase regulatory domain-like"/>
    <property type="match status" value="1"/>
</dbReference>
<keyword evidence="11" id="KW-0675">Receptor</keyword>
<dbReference type="GO" id="GO:0015344">
    <property type="term" value="F:siderophore uptake transmembrane transporter activity"/>
    <property type="evidence" value="ECO:0007669"/>
    <property type="project" value="TreeGrafter"/>
</dbReference>
<evidence type="ECO:0000259" key="9">
    <source>
        <dbReference type="Pfam" id="PF07715"/>
    </source>
</evidence>
<dbReference type="RefSeq" id="WP_119436246.1">
    <property type="nucleotide sequence ID" value="NZ_QWGR01000001.1"/>
</dbReference>
<evidence type="ECO:0000256" key="5">
    <source>
        <dbReference type="ARBA" id="ARBA00022729"/>
    </source>
</evidence>
<dbReference type="InterPro" id="IPR039426">
    <property type="entry name" value="TonB-dep_rcpt-like"/>
</dbReference>
<dbReference type="PANTHER" id="PTHR30069:SF29">
    <property type="entry name" value="HEMOGLOBIN AND HEMOGLOBIN-HAPTOGLOBIN-BINDING PROTEIN 1-RELATED"/>
    <property type="match status" value="1"/>
</dbReference>
<keyword evidence="12" id="KW-1185">Reference proteome</keyword>
<evidence type="ECO:0000313" key="11">
    <source>
        <dbReference type="EMBL" id="RIJ50778.1"/>
    </source>
</evidence>
<dbReference type="AlphaFoldDB" id="A0A399T4G4"/>
<dbReference type="Gene3D" id="2.40.170.20">
    <property type="entry name" value="TonB-dependent receptor, beta-barrel domain"/>
    <property type="match status" value="1"/>
</dbReference>
<evidence type="ECO:0000256" key="7">
    <source>
        <dbReference type="ARBA" id="ARBA00023237"/>
    </source>
</evidence>
<dbReference type="InterPro" id="IPR041700">
    <property type="entry name" value="OMP_b-brl_3"/>
</dbReference>
<dbReference type="Pfam" id="PF07715">
    <property type="entry name" value="Plug"/>
    <property type="match status" value="1"/>
</dbReference>
<feature type="domain" description="Outer membrane protein beta-barrel" evidence="10">
    <location>
        <begin position="398"/>
        <end position="803"/>
    </location>
</feature>
<comment type="caution">
    <text evidence="11">The sequence shown here is derived from an EMBL/GenBank/DDBJ whole genome shotgun (WGS) entry which is preliminary data.</text>
</comment>
<keyword evidence="6" id="KW-0472">Membrane</keyword>
<keyword evidence="5 8" id="KW-0732">Signal</keyword>
<dbReference type="GO" id="GO:0044718">
    <property type="term" value="P:siderophore transmembrane transport"/>
    <property type="evidence" value="ECO:0007669"/>
    <property type="project" value="TreeGrafter"/>
</dbReference>
<evidence type="ECO:0000256" key="8">
    <source>
        <dbReference type="SAM" id="SignalP"/>
    </source>
</evidence>
<keyword evidence="2" id="KW-0813">Transport</keyword>
<dbReference type="InterPro" id="IPR036942">
    <property type="entry name" value="Beta-barrel_TonB_sf"/>
</dbReference>
<gene>
    <name evidence="11" type="ORF">D1614_02295</name>
</gene>
<dbReference type="InterPro" id="IPR012910">
    <property type="entry name" value="Plug_dom"/>
</dbReference>
<dbReference type="Gene3D" id="2.170.130.10">
    <property type="entry name" value="TonB-dependent receptor, plug domain"/>
    <property type="match status" value="1"/>
</dbReference>
<accession>A0A399T4G4</accession>
<keyword evidence="4" id="KW-0812">Transmembrane</keyword>
<dbReference type="OrthoDB" id="8764943at2"/>
<comment type="subcellular location">
    <subcellularLocation>
        <location evidence="1">Cell outer membrane</location>
        <topology evidence="1">Multi-pass membrane protein</topology>
    </subcellularLocation>
</comment>
<dbReference type="InterPro" id="IPR008969">
    <property type="entry name" value="CarboxyPept-like_regulatory"/>
</dbReference>
<evidence type="ECO:0000259" key="10">
    <source>
        <dbReference type="Pfam" id="PF14905"/>
    </source>
</evidence>
<name>A0A399T4G4_9BACT</name>
<protein>
    <submittedName>
        <fullName evidence="11">TonB-dependent receptor</fullName>
    </submittedName>
</protein>
<dbReference type="Pfam" id="PF13620">
    <property type="entry name" value="CarboxypepD_reg"/>
    <property type="match status" value="1"/>
</dbReference>
<feature type="chain" id="PRO_5017452927" evidence="8">
    <location>
        <begin position="23"/>
        <end position="824"/>
    </location>
</feature>
<keyword evidence="7" id="KW-0998">Cell outer membrane</keyword>
<dbReference type="InterPro" id="IPR037066">
    <property type="entry name" value="Plug_dom_sf"/>
</dbReference>
<proteinExistence type="predicted"/>
<evidence type="ECO:0000313" key="12">
    <source>
        <dbReference type="Proteomes" id="UP000265926"/>
    </source>
</evidence>
<evidence type="ECO:0000256" key="4">
    <source>
        <dbReference type="ARBA" id="ARBA00022692"/>
    </source>
</evidence>
<feature type="signal peptide" evidence="8">
    <location>
        <begin position="1"/>
        <end position="22"/>
    </location>
</feature>
<dbReference type="Pfam" id="PF14905">
    <property type="entry name" value="OMP_b-brl_3"/>
    <property type="match status" value="1"/>
</dbReference>
<organism evidence="11 12">
    <name type="scientific">Maribellus luteus</name>
    <dbReference type="NCBI Taxonomy" id="2305463"/>
    <lineage>
        <taxon>Bacteria</taxon>
        <taxon>Pseudomonadati</taxon>
        <taxon>Bacteroidota</taxon>
        <taxon>Bacteroidia</taxon>
        <taxon>Marinilabiliales</taxon>
        <taxon>Prolixibacteraceae</taxon>
        <taxon>Maribellus</taxon>
    </lineage>
</organism>
<dbReference type="PANTHER" id="PTHR30069">
    <property type="entry name" value="TONB-DEPENDENT OUTER MEMBRANE RECEPTOR"/>
    <property type="match status" value="1"/>
</dbReference>
<evidence type="ECO:0000256" key="2">
    <source>
        <dbReference type="ARBA" id="ARBA00022448"/>
    </source>
</evidence>
<dbReference type="GO" id="GO:0009279">
    <property type="term" value="C:cell outer membrane"/>
    <property type="evidence" value="ECO:0007669"/>
    <property type="project" value="UniProtKB-SubCell"/>
</dbReference>
<feature type="domain" description="TonB-dependent receptor plug" evidence="9">
    <location>
        <begin position="135"/>
        <end position="221"/>
    </location>
</feature>
<keyword evidence="3" id="KW-1134">Transmembrane beta strand</keyword>
<evidence type="ECO:0000256" key="1">
    <source>
        <dbReference type="ARBA" id="ARBA00004571"/>
    </source>
</evidence>
<dbReference type="Gene3D" id="2.60.40.1120">
    <property type="entry name" value="Carboxypeptidase-like, regulatory domain"/>
    <property type="match status" value="1"/>
</dbReference>
<dbReference type="SUPFAM" id="SSF56935">
    <property type="entry name" value="Porins"/>
    <property type="match status" value="1"/>
</dbReference>
<dbReference type="EMBL" id="QWGR01000001">
    <property type="protein sequence ID" value="RIJ50778.1"/>
    <property type="molecule type" value="Genomic_DNA"/>
</dbReference>